<comment type="similarity">
    <text evidence="2 6">Belongs to the RRP36 family.</text>
</comment>
<name>A0ABR2YGU5_9CHLO</name>
<evidence type="ECO:0000313" key="8">
    <source>
        <dbReference type="EMBL" id="KAK9905044.1"/>
    </source>
</evidence>
<feature type="region of interest" description="Disordered" evidence="7">
    <location>
        <begin position="169"/>
        <end position="195"/>
    </location>
</feature>
<keyword evidence="6" id="KW-0687">Ribonucleoprotein</keyword>
<dbReference type="InterPro" id="IPR009292">
    <property type="entry name" value="RRP36"/>
</dbReference>
<comment type="subcellular location">
    <subcellularLocation>
        <location evidence="1 6">Nucleus</location>
        <location evidence="1 6">Nucleolus</location>
    </subcellularLocation>
</comment>
<feature type="compositionally biased region" description="Basic and acidic residues" evidence="7">
    <location>
        <begin position="14"/>
        <end position="23"/>
    </location>
</feature>
<evidence type="ECO:0000256" key="3">
    <source>
        <dbReference type="ARBA" id="ARBA00022517"/>
    </source>
</evidence>
<comment type="function">
    <text evidence="6">Component of the 90S pre-ribosome involved in the maturation of rRNAs. Required for early cleavages of the pre-RNAs in the 40S ribosomal subunit maturation pathway.</text>
</comment>
<feature type="compositionally biased region" description="Basic and acidic residues" evidence="7">
    <location>
        <begin position="65"/>
        <end position="83"/>
    </location>
</feature>
<evidence type="ECO:0000256" key="7">
    <source>
        <dbReference type="SAM" id="MobiDB-lite"/>
    </source>
</evidence>
<dbReference type="EMBL" id="JALJOT010000012">
    <property type="protein sequence ID" value="KAK9905044.1"/>
    <property type="molecule type" value="Genomic_DNA"/>
</dbReference>
<keyword evidence="5 6" id="KW-0539">Nucleus</keyword>
<sequence>MGYGDTSSDSEPQEFARSEHGSDEETSSSASESGDEKEALTFEQMEALRLNGGLSQQAMKSLLQRQKEKERSRSFKRDNKNRPMEMSSKRPVPRLREVVQAAKKERRDPRFDSLSGALQQDRFRKQYAFLYDEQLPAEKEELKSTLQKTKGADKKLELQAQLTRVQQQIQEERSKRRKEAWEAEHKRKEREAVKGGKGVFFQKRSEKKRQELIRRYEELKATGRLEKVMAKRQKKNAAKDHRYVPSARRQAA</sequence>
<accession>A0ABR2YGU5</accession>
<comment type="subunit">
    <text evidence="6">Associates with 90S and pre-40S pre-ribosomal particles.</text>
</comment>
<dbReference type="PANTHER" id="PTHR21738:SF0">
    <property type="entry name" value="RIBOSOMAL RNA PROCESSING PROTEIN 36 HOMOLOG"/>
    <property type="match status" value="1"/>
</dbReference>
<feature type="compositionally biased region" description="Basic and acidic residues" evidence="7">
    <location>
        <begin position="170"/>
        <end position="194"/>
    </location>
</feature>
<evidence type="ECO:0000313" key="9">
    <source>
        <dbReference type="Proteomes" id="UP001491310"/>
    </source>
</evidence>
<reference evidence="8 9" key="1">
    <citation type="journal article" date="2024" name="Nat. Commun.">
        <title>Phylogenomics reveals the evolutionary origins of lichenization in chlorophyte algae.</title>
        <authorList>
            <person name="Puginier C."/>
            <person name="Libourel C."/>
            <person name="Otte J."/>
            <person name="Skaloud P."/>
            <person name="Haon M."/>
            <person name="Grisel S."/>
            <person name="Petersen M."/>
            <person name="Berrin J.G."/>
            <person name="Delaux P.M."/>
            <person name="Dal Grande F."/>
            <person name="Keller J."/>
        </authorList>
    </citation>
    <scope>NUCLEOTIDE SEQUENCE [LARGE SCALE GENOMIC DNA]</scope>
    <source>
        <strain evidence="8 9">SAG 216-7</strain>
    </source>
</reference>
<evidence type="ECO:0000256" key="2">
    <source>
        <dbReference type="ARBA" id="ARBA00009418"/>
    </source>
</evidence>
<keyword evidence="3 6" id="KW-0690">Ribosome biogenesis</keyword>
<gene>
    <name evidence="8" type="ORF">WJX75_008538</name>
</gene>
<evidence type="ECO:0000256" key="1">
    <source>
        <dbReference type="ARBA" id="ARBA00004604"/>
    </source>
</evidence>
<protein>
    <recommendedName>
        <fullName evidence="6">rRNA biogenesis protein RRP36</fullName>
    </recommendedName>
</protein>
<evidence type="ECO:0000256" key="5">
    <source>
        <dbReference type="ARBA" id="ARBA00023242"/>
    </source>
</evidence>
<dbReference type="PANTHER" id="PTHR21738">
    <property type="entry name" value="RIBOSOMAL RNA PROCESSING PROTEIN 36 HOMOLOG"/>
    <property type="match status" value="1"/>
</dbReference>
<proteinExistence type="inferred from homology"/>
<dbReference type="Proteomes" id="UP001491310">
    <property type="component" value="Unassembled WGS sequence"/>
</dbReference>
<dbReference type="Pfam" id="PF06102">
    <property type="entry name" value="RRP36"/>
    <property type="match status" value="1"/>
</dbReference>
<feature type="region of interest" description="Disordered" evidence="7">
    <location>
        <begin position="229"/>
        <end position="252"/>
    </location>
</feature>
<comment type="caution">
    <text evidence="8">The sequence shown here is derived from an EMBL/GenBank/DDBJ whole genome shotgun (WGS) entry which is preliminary data.</text>
</comment>
<organism evidence="8 9">
    <name type="scientific">Coccomyxa subellipsoidea</name>
    <dbReference type="NCBI Taxonomy" id="248742"/>
    <lineage>
        <taxon>Eukaryota</taxon>
        <taxon>Viridiplantae</taxon>
        <taxon>Chlorophyta</taxon>
        <taxon>core chlorophytes</taxon>
        <taxon>Trebouxiophyceae</taxon>
        <taxon>Trebouxiophyceae incertae sedis</taxon>
        <taxon>Coccomyxaceae</taxon>
        <taxon>Coccomyxa</taxon>
    </lineage>
</organism>
<keyword evidence="9" id="KW-1185">Reference proteome</keyword>
<evidence type="ECO:0000256" key="6">
    <source>
        <dbReference type="RuleBase" id="RU368027"/>
    </source>
</evidence>
<keyword evidence="4 6" id="KW-0698">rRNA processing</keyword>
<evidence type="ECO:0000256" key="4">
    <source>
        <dbReference type="ARBA" id="ARBA00022552"/>
    </source>
</evidence>
<feature type="region of interest" description="Disordered" evidence="7">
    <location>
        <begin position="1"/>
        <end position="96"/>
    </location>
</feature>
<feature type="compositionally biased region" description="Polar residues" evidence="7">
    <location>
        <begin position="1"/>
        <end position="10"/>
    </location>
</feature>